<dbReference type="AlphaFoldDB" id="A0A1M7ZFI4"/>
<accession>A0A1M7ZFI4</accession>
<dbReference type="InterPro" id="IPR009531">
    <property type="entry name" value="DUF1150"/>
</dbReference>
<dbReference type="RefSeq" id="WP_073626974.1">
    <property type="nucleotide sequence ID" value="NZ_FRXO01000002.1"/>
</dbReference>
<name>A0A1M7ZFI4_9HYPH</name>
<dbReference type="Pfam" id="PF06620">
    <property type="entry name" value="DUF1150"/>
    <property type="match status" value="1"/>
</dbReference>
<gene>
    <name evidence="1" type="ORF">SAMN02745172_01468</name>
</gene>
<protein>
    <recommendedName>
        <fullName evidence="3">DUF1150 domain-containing protein</fullName>
    </recommendedName>
</protein>
<keyword evidence="2" id="KW-1185">Reference proteome</keyword>
<evidence type="ECO:0000313" key="2">
    <source>
        <dbReference type="Proteomes" id="UP000186406"/>
    </source>
</evidence>
<evidence type="ECO:0000313" key="1">
    <source>
        <dbReference type="EMBL" id="SHO63602.1"/>
    </source>
</evidence>
<dbReference type="EMBL" id="FRXO01000002">
    <property type="protein sequence ID" value="SHO63602.1"/>
    <property type="molecule type" value="Genomic_DNA"/>
</dbReference>
<dbReference type="OrthoDB" id="7865555at2"/>
<organism evidence="1 2">
    <name type="scientific">Pseudoxanthobacter soli DSM 19599</name>
    <dbReference type="NCBI Taxonomy" id="1123029"/>
    <lineage>
        <taxon>Bacteria</taxon>
        <taxon>Pseudomonadati</taxon>
        <taxon>Pseudomonadota</taxon>
        <taxon>Alphaproteobacteria</taxon>
        <taxon>Hyphomicrobiales</taxon>
        <taxon>Segnochrobactraceae</taxon>
        <taxon>Pseudoxanthobacter</taxon>
    </lineage>
</organism>
<sequence>MNTENRPTRTVPPEILAGIGAGRLTYVKSLTSAEVPALFPQAPELSPDLELWALLGADGTPILLTDSREAAIANAAEHDMVTVSVH</sequence>
<evidence type="ECO:0008006" key="3">
    <source>
        <dbReference type="Google" id="ProtNLM"/>
    </source>
</evidence>
<reference evidence="1 2" key="1">
    <citation type="submission" date="2016-12" db="EMBL/GenBank/DDBJ databases">
        <authorList>
            <person name="Song W.-J."/>
            <person name="Kurnit D.M."/>
        </authorList>
    </citation>
    <scope>NUCLEOTIDE SEQUENCE [LARGE SCALE GENOMIC DNA]</scope>
    <source>
        <strain evidence="1 2">DSM 19599</strain>
    </source>
</reference>
<dbReference type="STRING" id="1123029.SAMN02745172_01468"/>
<dbReference type="Proteomes" id="UP000186406">
    <property type="component" value="Unassembled WGS sequence"/>
</dbReference>
<proteinExistence type="predicted"/>